<feature type="compositionally biased region" description="Basic and acidic residues" evidence="2">
    <location>
        <begin position="132"/>
        <end position="145"/>
    </location>
</feature>
<evidence type="ECO:0000256" key="1">
    <source>
        <dbReference type="SAM" id="Coils"/>
    </source>
</evidence>
<feature type="compositionally biased region" description="Low complexity" evidence="2">
    <location>
        <begin position="2141"/>
        <end position="2174"/>
    </location>
</feature>
<dbReference type="Proteomes" id="UP001489004">
    <property type="component" value="Unassembled WGS sequence"/>
</dbReference>
<feature type="region of interest" description="Disordered" evidence="2">
    <location>
        <begin position="2108"/>
        <end position="2257"/>
    </location>
</feature>
<feature type="compositionally biased region" description="Basic and acidic residues" evidence="2">
    <location>
        <begin position="1381"/>
        <end position="1391"/>
    </location>
</feature>
<dbReference type="EMBL" id="JALJOR010000006">
    <property type="protein sequence ID" value="KAK9815576.1"/>
    <property type="molecule type" value="Genomic_DNA"/>
</dbReference>
<organism evidence="3 4">
    <name type="scientific">[Myrmecia] bisecta</name>
    <dbReference type="NCBI Taxonomy" id="41462"/>
    <lineage>
        <taxon>Eukaryota</taxon>
        <taxon>Viridiplantae</taxon>
        <taxon>Chlorophyta</taxon>
        <taxon>core chlorophytes</taxon>
        <taxon>Trebouxiophyceae</taxon>
        <taxon>Trebouxiales</taxon>
        <taxon>Trebouxiaceae</taxon>
        <taxon>Myrmecia</taxon>
    </lineage>
</organism>
<feature type="compositionally biased region" description="Polar residues" evidence="2">
    <location>
        <begin position="2108"/>
        <end position="2119"/>
    </location>
</feature>
<keyword evidence="4" id="KW-1185">Reference proteome</keyword>
<keyword evidence="1" id="KW-0175">Coiled coil</keyword>
<reference evidence="3 4" key="1">
    <citation type="journal article" date="2024" name="Nat. Commun.">
        <title>Phylogenomics reveals the evolutionary origins of lichenization in chlorophyte algae.</title>
        <authorList>
            <person name="Puginier C."/>
            <person name="Libourel C."/>
            <person name="Otte J."/>
            <person name="Skaloud P."/>
            <person name="Haon M."/>
            <person name="Grisel S."/>
            <person name="Petersen M."/>
            <person name="Berrin J.G."/>
            <person name="Delaux P.M."/>
            <person name="Dal Grande F."/>
            <person name="Keller J."/>
        </authorList>
    </citation>
    <scope>NUCLEOTIDE SEQUENCE [LARGE SCALE GENOMIC DNA]</scope>
    <source>
        <strain evidence="3 4">SAG 2043</strain>
    </source>
</reference>
<name>A0AAW1PPH6_9CHLO</name>
<feature type="region of interest" description="Disordered" evidence="2">
    <location>
        <begin position="1"/>
        <end position="161"/>
    </location>
</feature>
<protein>
    <submittedName>
        <fullName evidence="3">Uncharacterized protein</fullName>
    </submittedName>
</protein>
<sequence>MDKREQLRLAGLKRLEEFKQRKQAASSQAARRPPTPQGSLGGQDALETAGSISTPGSRAGSLDLPQPEPHGNGGAVESGSCIASVGNAPGLENEDPQLRLGPDADTVTAKNAGGSGRARASSADEQLLAELQAREDELRSSHRQTESAVNQLRDSQMRNDRMQDKLAKLQDELTAAKAKSDRDLEAAAQAVSKSKRIAAQLSEEAEAAHALADERKVRLEAAEQHAAAAEAALQQLKAECEAATAEAYSNVSETKRYAADLDEQLGALRAQNVLLQQQYEASQERIQDLESQSEALREYAQSNGTELQAAEHQLASMRAHITELESQLGGDAAASVADVSASKRLVCDLREELAQTKQYAQSVARQLQEGEQELQDVKAALETSQSGASQRNADLTAAHERLEQLESELAAVKDYARSTAAALQQHQDLMRQSGALQAHAGEEEEASRARIEQLETELRVVKEYAQTQASDCKQAQDALGLAQQELASLQARMQDTVDSTAQQQQEELRAARQQIALLEEALQHKQEVEARAAALHSAASDLEKQLKQSRSRGERSAARAKEAEDKAADLEARAGIAKQRIAILEAELETANAVAARLEADRTAANRVTMQLQVSDVARRKSVAEMQAQADRKKQEFQQAAAELEALAMQLTQQEAAVTETERQAKARCHELQQSLETVTADPTSQQLEALHHEVTAARREADTQQANAARLSDELVSTSEELDTKLAALQDKDARLQDLQRSMAQIEDQYATVRDLADSRETQLDEAQSRVGNLLADAAELAAAKDAEIEALRAKLRAAVKKGKAIEAAKIELQQALAELQAKGIQQELEPPTVAQASPPAANDPSVEDLRCALAERASEVESLQDMLDAKSAEVQQLTRALDEAKSRLRAAVKKGKAIEAQRAELQEQLARLQPPQQQQELARARSEIADLTAQVALVDTLTAQMGVYAERLSQAQGEMSVLLRHAQSAAVLSKQLAAAKGQVQLIMQLEANLEASTAAEETLLQARDAAQQAADSLESELIGAKHSAERAEGEARQLQAQLQTLQEAQEGEAQLLREAKQRIEEQESQLQRNADLESEVQPWRSKAEHLMQSLESLRSQDVALSEQLAKLSSQTSAAEEARMRMEGLHSDALAHIDELSEQLDEAEAAAKQGRALAALRDQWAIKQQQLEAQLAEAKTAAVEAHQRAESLAEEFSQLQVHSPQAALVSMRDASAAAAKLAAAQRRATGLAARLSRSHSVVAVLEAEAAKTGTNKQWHSEMQEVVERASGLEAQMQVLQVAVDEQQRELDAKADQLASLAQVRARIEALEQEKRAMHAELEAATRDREALQVELSLRGLEANATPTGSHLQRPPELMLPRSTRASPASSSAALPMQSIAERKPSIRRSENYDPEAAQLLPLRNASDADLLDAETPERSSTKAADRSLGWGHLSHRALKNISARTHTQLSIAPWRGTYELGARREPAALPIRACLARPGGSWRHWRPAQLWSAGLPMAAAWGPFRPPPSAYRPAFFAPNSPSGGHVPPGDQRSHPIRPQAISLLSGGGSSQKRSRASGSMKGTGSWERGSMSDKNREGSATSDENNHPRLVPVQGAGPRLRDHGGQQIDEYLMRLLKVGAANAAVAAMYRQESAQQPDPEQRAESRSGRLSEAQGSSHNDAGPQDDDGGVDQKQPSKTHSRSRSRSREGQYGAFPGVPRPPLNPAGHYQQLNPSGHNQPPYPSGHYQPPSNASAHYQPDRMGEFPGQAAAMQQGREPARGAYAPGQAPVQSMAMRRMLGDQQYVAVRGLLVSQQQQHAQQVSELHRIVAVQRALCSKAPIDGGVLFQAPSSAQLPQARFGQGYQPRPSSAQPAGAQPGNPSQARDGAQAQGLGQMSYNSAQASQPGQQVSPLNSASHGKGFPSQGQAQGSGKSLQKAQSQLGGQPKTSHDSARGRGVNAQQPSGTGLQGGAKPAQRAATYGEGPGMGMPPLAGRAHRHQPAGSAPGYMGPGLGADAGNAGLGWKAPAPVLAGPPPGMPWFAAMMQQNNTFRGAGMAPPPQMAQQAQQAQSAPQAPMDPLSAWYTYHFGQGGYANALNAAAYSNRLAGLDPGIGGWYDAATDYVNFSQPATGSSRSQAEQPRPLEGPPLMWRPPGQPDFNQQQLQQLQMQQRMAAFAGARMGPEAAATAPAEAAVSQGSAKDSEASSELRMPPKKRNSSAQRRGPLGFTRVPSAAAPLPAPAAGPRTGPSEDEATSGARTRPPRRREESPAVSQPKK</sequence>
<proteinExistence type="predicted"/>
<feature type="coiled-coil region" evidence="1">
    <location>
        <begin position="862"/>
        <end position="910"/>
    </location>
</feature>
<feature type="coiled-coil region" evidence="1">
    <location>
        <begin position="1002"/>
        <end position="1196"/>
    </location>
</feature>
<feature type="compositionally biased region" description="Basic and acidic residues" evidence="2">
    <location>
        <begin position="1640"/>
        <end position="1650"/>
    </location>
</feature>
<dbReference type="PANTHER" id="PTHR32258:SF28">
    <property type="entry name" value="PROTEIN NETWORKED 3A-RELATED"/>
    <property type="match status" value="1"/>
</dbReference>
<gene>
    <name evidence="3" type="ORF">WJX72_006125</name>
</gene>
<feature type="compositionally biased region" description="Polar residues" evidence="2">
    <location>
        <begin position="1904"/>
        <end position="1927"/>
    </location>
</feature>
<feature type="region of interest" description="Disordered" evidence="2">
    <location>
        <begin position="1361"/>
        <end position="1391"/>
    </location>
</feature>
<dbReference type="PANTHER" id="PTHR32258">
    <property type="entry name" value="PROTEIN NETWORKED 4A"/>
    <property type="match status" value="1"/>
</dbReference>
<accession>A0AAW1PPH6</accession>
<feature type="region of interest" description="Disordered" evidence="2">
    <location>
        <begin position="1632"/>
        <end position="1743"/>
    </location>
</feature>
<evidence type="ECO:0000313" key="4">
    <source>
        <dbReference type="Proteomes" id="UP001489004"/>
    </source>
</evidence>
<evidence type="ECO:0000313" key="3">
    <source>
        <dbReference type="EMBL" id="KAK9815576.1"/>
    </source>
</evidence>
<comment type="caution">
    <text evidence="3">The sequence shown here is derived from an EMBL/GenBank/DDBJ whole genome shotgun (WGS) entry which is preliminary data.</text>
</comment>
<evidence type="ECO:0000256" key="2">
    <source>
        <dbReference type="SAM" id="MobiDB-lite"/>
    </source>
</evidence>
<feature type="region of interest" description="Disordered" evidence="2">
    <location>
        <begin position="1837"/>
        <end position="1990"/>
    </location>
</feature>
<feature type="region of interest" description="Disordered" evidence="2">
    <location>
        <begin position="541"/>
        <end position="568"/>
    </location>
</feature>
<feature type="coiled-coil region" evidence="1">
    <location>
        <begin position="1270"/>
        <end position="1335"/>
    </location>
</feature>
<feature type="compositionally biased region" description="Polar residues" evidence="2">
    <location>
        <begin position="1872"/>
        <end position="1897"/>
    </location>
</feature>
<feature type="compositionally biased region" description="Pro residues" evidence="2">
    <location>
        <begin position="2124"/>
        <end position="2136"/>
    </location>
</feature>
<feature type="coiled-coil region" evidence="1">
    <location>
        <begin position="360"/>
        <end position="415"/>
    </location>
</feature>
<feature type="compositionally biased region" description="Low complexity" evidence="2">
    <location>
        <begin position="23"/>
        <end position="32"/>
    </location>
</feature>
<feature type="coiled-coil region" evidence="1">
    <location>
        <begin position="688"/>
        <end position="827"/>
    </location>
</feature>
<feature type="compositionally biased region" description="Basic and acidic residues" evidence="2">
    <location>
        <begin position="1"/>
        <end position="20"/>
    </location>
</feature>
<feature type="region of interest" description="Disordered" evidence="2">
    <location>
        <begin position="1516"/>
        <end position="1604"/>
    </location>
</feature>
<feature type="compositionally biased region" description="Low complexity" evidence="2">
    <location>
        <begin position="2212"/>
        <end position="2228"/>
    </location>
</feature>
<dbReference type="InterPro" id="IPR051861">
    <property type="entry name" value="NET_actin-binding_domain"/>
</dbReference>